<evidence type="ECO:0000256" key="1">
    <source>
        <dbReference type="SAM" id="MobiDB-lite"/>
    </source>
</evidence>
<dbReference type="Proteomes" id="UP000007076">
    <property type="component" value="Chromosome"/>
</dbReference>
<proteinExistence type="predicted"/>
<evidence type="ECO:0000313" key="3">
    <source>
        <dbReference type="Proteomes" id="UP000007076"/>
    </source>
</evidence>
<dbReference type="HOGENOM" id="CLU_2167575_0_0_11"/>
<name>E4NF08_KITSK</name>
<dbReference type="AlphaFoldDB" id="E4NF08"/>
<feature type="region of interest" description="Disordered" evidence="1">
    <location>
        <begin position="1"/>
        <end position="41"/>
    </location>
</feature>
<gene>
    <name evidence="2" type="ordered locus">KSE_43050</name>
</gene>
<evidence type="ECO:0000313" key="2">
    <source>
        <dbReference type="EMBL" id="BAJ30088.1"/>
    </source>
</evidence>
<sequence length="110" mass="11534">MAEEDVKEGRAAQAASPDVNSPEITAMREKAAKSSGLSLGLAGRLSGTTEAEIKADADRLMEEIRAMPANLRTQPKSILPTGGAVDQPPSHLDIDPIKLAATIMARRLGS</sequence>
<dbReference type="STRING" id="452652.KSE_43050"/>
<protein>
    <submittedName>
        <fullName evidence="2">Uncharacterized protein</fullName>
    </submittedName>
</protein>
<reference evidence="2 3" key="1">
    <citation type="journal article" date="2010" name="DNA Res.">
        <title>Genome sequence of Kitasatospora setae NBRC 14216T: an evolutionary snapshot of the family Streptomycetaceae.</title>
        <authorList>
            <person name="Ichikawa N."/>
            <person name="Oguchi A."/>
            <person name="Ikeda H."/>
            <person name="Ishikawa J."/>
            <person name="Kitani S."/>
            <person name="Watanabe Y."/>
            <person name="Nakamura S."/>
            <person name="Katano Y."/>
            <person name="Kishi E."/>
            <person name="Sasagawa M."/>
            <person name="Ankai A."/>
            <person name="Fukui S."/>
            <person name="Hashimoto Y."/>
            <person name="Kamata S."/>
            <person name="Otoguro M."/>
            <person name="Tanikawa S."/>
            <person name="Nihira T."/>
            <person name="Horinouchi S."/>
            <person name="Ohnishi Y."/>
            <person name="Hayakawa M."/>
            <person name="Kuzuyama T."/>
            <person name="Arisawa A."/>
            <person name="Nomoto F."/>
            <person name="Miura H."/>
            <person name="Takahashi Y."/>
            <person name="Fujita N."/>
        </authorList>
    </citation>
    <scope>NUCLEOTIDE SEQUENCE [LARGE SCALE GENOMIC DNA]</scope>
    <source>
        <strain evidence="3">ATCC 33774 / DSM 43861 / JCM 3304 / KCC A-0304 / NBRC 14216 / KM-6054</strain>
    </source>
</reference>
<feature type="region of interest" description="Disordered" evidence="1">
    <location>
        <begin position="69"/>
        <end position="92"/>
    </location>
</feature>
<accession>E4NF08</accession>
<dbReference type="EMBL" id="AP010968">
    <property type="protein sequence ID" value="BAJ30088.1"/>
    <property type="molecule type" value="Genomic_DNA"/>
</dbReference>
<organism evidence="2 3">
    <name type="scientific">Kitasatospora setae (strain ATCC 33774 / DSM 43861 / JCM 3304 / KCC A-0304 / NBRC 14216 / KM-6054)</name>
    <name type="common">Streptomyces setae</name>
    <dbReference type="NCBI Taxonomy" id="452652"/>
    <lineage>
        <taxon>Bacteria</taxon>
        <taxon>Bacillati</taxon>
        <taxon>Actinomycetota</taxon>
        <taxon>Actinomycetes</taxon>
        <taxon>Kitasatosporales</taxon>
        <taxon>Streptomycetaceae</taxon>
        <taxon>Kitasatospora</taxon>
    </lineage>
</organism>
<dbReference type="KEGG" id="ksk:KSE_43050"/>
<keyword evidence="3" id="KW-1185">Reference proteome</keyword>